<organism evidence="4 5">
    <name type="scientific">Tetrapyrgos nigripes</name>
    <dbReference type="NCBI Taxonomy" id="182062"/>
    <lineage>
        <taxon>Eukaryota</taxon>
        <taxon>Fungi</taxon>
        <taxon>Dikarya</taxon>
        <taxon>Basidiomycota</taxon>
        <taxon>Agaricomycotina</taxon>
        <taxon>Agaricomycetes</taxon>
        <taxon>Agaricomycetidae</taxon>
        <taxon>Agaricales</taxon>
        <taxon>Marasmiineae</taxon>
        <taxon>Marasmiaceae</taxon>
        <taxon>Tetrapyrgos</taxon>
    </lineage>
</organism>
<feature type="domain" description="NAD-dependent epimerase/dehydratase" evidence="3">
    <location>
        <begin position="6"/>
        <end position="193"/>
    </location>
</feature>
<evidence type="ECO:0000256" key="2">
    <source>
        <dbReference type="ARBA" id="ARBA00023445"/>
    </source>
</evidence>
<dbReference type="PANTHER" id="PTHR10366">
    <property type="entry name" value="NAD DEPENDENT EPIMERASE/DEHYDRATASE"/>
    <property type="match status" value="1"/>
</dbReference>
<proteinExistence type="inferred from homology"/>
<dbReference type="InterPro" id="IPR050425">
    <property type="entry name" value="NAD(P)_dehydrat-like"/>
</dbReference>
<keyword evidence="5" id="KW-1185">Reference proteome</keyword>
<dbReference type="AlphaFoldDB" id="A0A8H5LHH6"/>
<dbReference type="InterPro" id="IPR001509">
    <property type="entry name" value="Epimerase_deHydtase"/>
</dbReference>
<comment type="similarity">
    <text evidence="2">Belongs to the NAD(P)-dependent epimerase/dehydratase family. Dihydroflavonol-4-reductase subfamily.</text>
</comment>
<dbReference type="GO" id="GO:0016616">
    <property type="term" value="F:oxidoreductase activity, acting on the CH-OH group of donors, NAD or NADP as acceptor"/>
    <property type="evidence" value="ECO:0007669"/>
    <property type="project" value="TreeGrafter"/>
</dbReference>
<name>A0A8H5LHH6_9AGAR</name>
<evidence type="ECO:0000313" key="4">
    <source>
        <dbReference type="EMBL" id="KAF5357293.1"/>
    </source>
</evidence>
<dbReference type="Pfam" id="PF01370">
    <property type="entry name" value="Epimerase"/>
    <property type="match status" value="1"/>
</dbReference>
<evidence type="ECO:0000256" key="1">
    <source>
        <dbReference type="ARBA" id="ARBA00023002"/>
    </source>
</evidence>
<dbReference type="InterPro" id="IPR036291">
    <property type="entry name" value="NAD(P)-bd_dom_sf"/>
</dbReference>
<accession>A0A8H5LHH6</accession>
<dbReference type="Proteomes" id="UP000559256">
    <property type="component" value="Unassembled WGS sequence"/>
</dbReference>
<keyword evidence="1" id="KW-0560">Oxidoreductase</keyword>
<evidence type="ECO:0000313" key="5">
    <source>
        <dbReference type="Proteomes" id="UP000559256"/>
    </source>
</evidence>
<dbReference type="SUPFAM" id="SSF51735">
    <property type="entry name" value="NAD(P)-binding Rossmann-fold domains"/>
    <property type="match status" value="1"/>
</dbReference>
<comment type="caution">
    <text evidence="4">The sequence shown here is derived from an EMBL/GenBank/DDBJ whole genome shotgun (WGS) entry which is preliminary data.</text>
</comment>
<dbReference type="PANTHER" id="PTHR10366:SF562">
    <property type="entry name" value="ALDEHYDE REDUCTASE II (AFU_ORTHOLOGUE AFUA_1G11360)"/>
    <property type="match status" value="1"/>
</dbReference>
<dbReference type="Gene3D" id="3.40.50.720">
    <property type="entry name" value="NAD(P)-binding Rossmann-like Domain"/>
    <property type="match status" value="1"/>
</dbReference>
<gene>
    <name evidence="4" type="ORF">D9758_005847</name>
</gene>
<dbReference type="EMBL" id="JAACJM010000052">
    <property type="protein sequence ID" value="KAF5357293.1"/>
    <property type="molecule type" value="Genomic_DNA"/>
</dbReference>
<evidence type="ECO:0000259" key="3">
    <source>
        <dbReference type="Pfam" id="PF01370"/>
    </source>
</evidence>
<reference evidence="4 5" key="1">
    <citation type="journal article" date="2020" name="ISME J.">
        <title>Uncovering the hidden diversity of litter-decomposition mechanisms in mushroom-forming fungi.</title>
        <authorList>
            <person name="Floudas D."/>
            <person name="Bentzer J."/>
            <person name="Ahren D."/>
            <person name="Johansson T."/>
            <person name="Persson P."/>
            <person name="Tunlid A."/>
        </authorList>
    </citation>
    <scope>NUCLEOTIDE SEQUENCE [LARGE SCALE GENOMIC DNA]</scope>
    <source>
        <strain evidence="4 5">CBS 291.85</strain>
    </source>
</reference>
<sequence length="353" mass="39502">MAPLTVAITGASGFVGSHILKAALNQGYNTVAISRGAKAAYIKKASSKYGERLRVVEVDNIFTGKIDKEVFKGVDALIHVATPLASKGTPFEEVIPNAINGTLNIVQQAADAGVKSIVLTGSLAAVWNPERSFKPDDWNPITIEKALDSKNPMVLYEANKKYSELAVWEWAEKHPEVEVTFILPPMCFGPYEHEFYDVREDNLSLSIQFMYSFIYPDAQYPVFLLHTDVRDLALAHLNALKAPPTSAIGRKRVFFASPHDLDYKDVFALLAEKRPQLKERFNKREPPVPPLTRVPCDFKRIEEVTGFKPEDMRTVEQTLLDLYDDCLMLEEKWKAEGRDASKLPGSIANIHPV</sequence>
<protein>
    <recommendedName>
        <fullName evidence="3">NAD-dependent epimerase/dehydratase domain-containing protein</fullName>
    </recommendedName>
</protein>
<dbReference type="OrthoDB" id="2735536at2759"/>